<feature type="region of interest" description="Disordered" evidence="1">
    <location>
        <begin position="3617"/>
        <end position="3676"/>
    </location>
</feature>
<feature type="compositionally biased region" description="Basic and acidic residues" evidence="1">
    <location>
        <begin position="128"/>
        <end position="138"/>
    </location>
</feature>
<feature type="compositionally biased region" description="Acidic residues" evidence="1">
    <location>
        <begin position="7031"/>
        <end position="7049"/>
    </location>
</feature>
<feature type="region of interest" description="Disordered" evidence="1">
    <location>
        <begin position="532"/>
        <end position="552"/>
    </location>
</feature>
<feature type="compositionally biased region" description="Acidic residues" evidence="1">
    <location>
        <begin position="6763"/>
        <end position="6777"/>
    </location>
</feature>
<feature type="region of interest" description="Disordered" evidence="1">
    <location>
        <begin position="6725"/>
        <end position="6825"/>
    </location>
</feature>
<feature type="region of interest" description="Disordered" evidence="1">
    <location>
        <begin position="795"/>
        <end position="889"/>
    </location>
</feature>
<feature type="region of interest" description="Disordered" evidence="1">
    <location>
        <begin position="656"/>
        <end position="721"/>
    </location>
</feature>
<feature type="region of interest" description="Disordered" evidence="1">
    <location>
        <begin position="5675"/>
        <end position="5702"/>
    </location>
</feature>
<feature type="region of interest" description="Disordered" evidence="1">
    <location>
        <begin position="7185"/>
        <end position="7205"/>
    </location>
</feature>
<feature type="compositionally biased region" description="Basic and acidic residues" evidence="1">
    <location>
        <begin position="6796"/>
        <end position="6825"/>
    </location>
</feature>
<feature type="compositionally biased region" description="Basic and acidic residues" evidence="1">
    <location>
        <begin position="539"/>
        <end position="551"/>
    </location>
</feature>
<feature type="compositionally biased region" description="Basic and acidic residues" evidence="1">
    <location>
        <begin position="6933"/>
        <end position="6959"/>
    </location>
</feature>
<feature type="region of interest" description="Disordered" evidence="1">
    <location>
        <begin position="3825"/>
        <end position="3867"/>
    </location>
</feature>
<feature type="region of interest" description="Disordered" evidence="1">
    <location>
        <begin position="1857"/>
        <end position="1965"/>
    </location>
</feature>
<feature type="region of interest" description="Disordered" evidence="1">
    <location>
        <begin position="4292"/>
        <end position="4539"/>
    </location>
</feature>
<feature type="region of interest" description="Disordered" evidence="1">
    <location>
        <begin position="1178"/>
        <end position="1283"/>
    </location>
</feature>
<feature type="compositionally biased region" description="Acidic residues" evidence="1">
    <location>
        <begin position="1898"/>
        <end position="1912"/>
    </location>
</feature>
<feature type="compositionally biased region" description="Polar residues" evidence="1">
    <location>
        <begin position="1758"/>
        <end position="1774"/>
    </location>
</feature>
<feature type="compositionally biased region" description="Polar residues" evidence="1">
    <location>
        <begin position="319"/>
        <end position="344"/>
    </location>
</feature>
<feature type="compositionally biased region" description="Acidic residues" evidence="1">
    <location>
        <begin position="4739"/>
        <end position="4753"/>
    </location>
</feature>
<evidence type="ECO:0000313" key="2">
    <source>
        <dbReference type="EMBL" id="CAK9265424.1"/>
    </source>
</evidence>
<feature type="compositionally biased region" description="Basic and acidic residues" evidence="1">
    <location>
        <begin position="4449"/>
        <end position="4459"/>
    </location>
</feature>
<feature type="compositionally biased region" description="Basic and acidic residues" evidence="1">
    <location>
        <begin position="6251"/>
        <end position="6280"/>
    </location>
</feature>
<feature type="compositionally biased region" description="Basic and acidic residues" evidence="1">
    <location>
        <begin position="1780"/>
        <end position="1820"/>
    </location>
</feature>
<feature type="compositionally biased region" description="Basic and acidic residues" evidence="1">
    <location>
        <begin position="4242"/>
        <end position="4274"/>
    </location>
</feature>
<reference evidence="2" key="1">
    <citation type="submission" date="2024-02" db="EMBL/GenBank/DDBJ databases">
        <authorList>
            <consortium name="ELIXIR-Norway"/>
            <consortium name="Elixir Norway"/>
        </authorList>
    </citation>
    <scope>NUCLEOTIDE SEQUENCE</scope>
</reference>
<feature type="compositionally biased region" description="Basic and acidic residues" evidence="1">
    <location>
        <begin position="6375"/>
        <end position="6411"/>
    </location>
</feature>
<feature type="compositionally biased region" description="Basic and acidic residues" evidence="1">
    <location>
        <begin position="2863"/>
        <end position="2913"/>
    </location>
</feature>
<feature type="compositionally biased region" description="Basic and acidic residues" evidence="1">
    <location>
        <begin position="447"/>
        <end position="464"/>
    </location>
</feature>
<feature type="compositionally biased region" description="Polar residues" evidence="1">
    <location>
        <begin position="704"/>
        <end position="714"/>
    </location>
</feature>
<feature type="compositionally biased region" description="Polar residues" evidence="1">
    <location>
        <begin position="4193"/>
        <end position="4209"/>
    </location>
</feature>
<feature type="compositionally biased region" description="Basic and acidic residues" evidence="1">
    <location>
        <begin position="6526"/>
        <end position="6548"/>
    </location>
</feature>
<feature type="region of interest" description="Disordered" evidence="1">
    <location>
        <begin position="5599"/>
        <end position="5619"/>
    </location>
</feature>
<feature type="compositionally biased region" description="Basic and acidic residues" evidence="1">
    <location>
        <begin position="1935"/>
        <end position="1963"/>
    </location>
</feature>
<evidence type="ECO:0000313" key="3">
    <source>
        <dbReference type="Proteomes" id="UP001497444"/>
    </source>
</evidence>
<feature type="region of interest" description="Disordered" evidence="1">
    <location>
        <begin position="2013"/>
        <end position="2061"/>
    </location>
</feature>
<organism evidence="2 3">
    <name type="scientific">Sphagnum jensenii</name>
    <dbReference type="NCBI Taxonomy" id="128206"/>
    <lineage>
        <taxon>Eukaryota</taxon>
        <taxon>Viridiplantae</taxon>
        <taxon>Streptophyta</taxon>
        <taxon>Embryophyta</taxon>
        <taxon>Bryophyta</taxon>
        <taxon>Sphagnophytina</taxon>
        <taxon>Sphagnopsida</taxon>
        <taxon>Sphagnales</taxon>
        <taxon>Sphagnaceae</taxon>
        <taxon>Sphagnum</taxon>
    </lineage>
</organism>
<feature type="region of interest" description="Disordered" evidence="1">
    <location>
        <begin position="4242"/>
        <end position="4279"/>
    </location>
</feature>
<feature type="compositionally biased region" description="Basic and acidic residues" evidence="1">
    <location>
        <begin position="1510"/>
        <end position="1558"/>
    </location>
</feature>
<feature type="compositionally biased region" description="Basic and acidic residues" evidence="1">
    <location>
        <begin position="389"/>
        <end position="405"/>
    </location>
</feature>
<feature type="region of interest" description="Disordered" evidence="1">
    <location>
        <begin position="4915"/>
        <end position="4936"/>
    </location>
</feature>
<feature type="compositionally biased region" description="Basic and acidic residues" evidence="1">
    <location>
        <begin position="2741"/>
        <end position="2774"/>
    </location>
</feature>
<feature type="region of interest" description="Disordered" evidence="1">
    <location>
        <begin position="4718"/>
        <end position="4769"/>
    </location>
</feature>
<feature type="region of interest" description="Disordered" evidence="1">
    <location>
        <begin position="262"/>
        <end position="502"/>
    </location>
</feature>
<feature type="region of interest" description="Disordered" evidence="1">
    <location>
        <begin position="1722"/>
        <end position="1824"/>
    </location>
</feature>
<feature type="compositionally biased region" description="Basic and acidic residues" evidence="1">
    <location>
        <begin position="4578"/>
        <end position="4590"/>
    </location>
</feature>
<feature type="compositionally biased region" description="Polar residues" evidence="1">
    <location>
        <begin position="1355"/>
        <end position="1367"/>
    </location>
</feature>
<feature type="compositionally biased region" description="Polar residues" evidence="1">
    <location>
        <begin position="5273"/>
        <end position="5288"/>
    </location>
</feature>
<feature type="compositionally biased region" description="Basic and acidic residues" evidence="1">
    <location>
        <begin position="3533"/>
        <end position="3588"/>
    </location>
</feature>
<feature type="region of interest" description="Disordered" evidence="1">
    <location>
        <begin position="1046"/>
        <end position="1129"/>
    </location>
</feature>
<feature type="compositionally biased region" description="Polar residues" evidence="1">
    <location>
        <begin position="2977"/>
        <end position="2993"/>
    </location>
</feature>
<feature type="compositionally biased region" description="Acidic residues" evidence="1">
    <location>
        <begin position="5954"/>
        <end position="5968"/>
    </location>
</feature>
<feature type="compositionally biased region" description="Basic and acidic residues" evidence="1">
    <location>
        <begin position="3270"/>
        <end position="3310"/>
    </location>
</feature>
<feature type="compositionally biased region" description="Basic and acidic residues" evidence="1">
    <location>
        <begin position="6656"/>
        <end position="6683"/>
    </location>
</feature>
<feature type="compositionally biased region" description="Basic and acidic residues" evidence="1">
    <location>
        <begin position="83"/>
        <end position="94"/>
    </location>
</feature>
<feature type="compositionally biased region" description="Basic and acidic residues" evidence="1">
    <location>
        <begin position="835"/>
        <end position="883"/>
    </location>
</feature>
<feature type="region of interest" description="Disordered" evidence="1">
    <location>
        <begin position="1"/>
        <end position="155"/>
    </location>
</feature>
<feature type="region of interest" description="Disordered" evidence="1">
    <location>
        <begin position="6933"/>
        <end position="6972"/>
    </location>
</feature>
<feature type="compositionally biased region" description="Basic and acidic residues" evidence="1">
    <location>
        <begin position="1369"/>
        <end position="1423"/>
    </location>
</feature>
<evidence type="ECO:0000256" key="1">
    <source>
        <dbReference type="SAM" id="MobiDB-lite"/>
    </source>
</evidence>
<feature type="region of interest" description="Disordered" evidence="1">
    <location>
        <begin position="912"/>
        <end position="1014"/>
    </location>
</feature>
<feature type="compositionally biased region" description="Basic and acidic residues" evidence="1">
    <location>
        <begin position="5970"/>
        <end position="6010"/>
    </location>
</feature>
<feature type="compositionally biased region" description="Polar residues" evidence="1">
    <location>
        <begin position="5138"/>
        <end position="5154"/>
    </location>
</feature>
<feature type="region of interest" description="Disordered" evidence="1">
    <location>
        <begin position="6854"/>
        <end position="6877"/>
    </location>
</feature>
<feature type="region of interest" description="Disordered" evidence="1">
    <location>
        <begin position="2673"/>
        <end position="2774"/>
    </location>
</feature>
<feature type="compositionally biased region" description="Basic and acidic residues" evidence="1">
    <location>
        <begin position="964"/>
        <end position="1014"/>
    </location>
</feature>
<feature type="compositionally biased region" description="Basic and acidic residues" evidence="1">
    <location>
        <begin position="4483"/>
        <end position="4533"/>
    </location>
</feature>
<feature type="compositionally biased region" description="Basic and acidic residues" evidence="1">
    <location>
        <begin position="5023"/>
        <end position="5048"/>
    </location>
</feature>
<feature type="compositionally biased region" description="Basic and acidic residues" evidence="1">
    <location>
        <begin position="2455"/>
        <end position="2495"/>
    </location>
</feature>
<feature type="compositionally biased region" description="Basic and acidic residues" evidence="1">
    <location>
        <begin position="1638"/>
        <end position="1693"/>
    </location>
</feature>
<feature type="compositionally biased region" description="Polar residues" evidence="1">
    <location>
        <begin position="99"/>
        <end position="112"/>
    </location>
</feature>
<feature type="region of interest" description="Disordered" evidence="1">
    <location>
        <begin position="5640"/>
        <end position="5659"/>
    </location>
</feature>
<feature type="compositionally biased region" description="Basic and acidic residues" evidence="1">
    <location>
        <begin position="475"/>
        <end position="502"/>
    </location>
</feature>
<feature type="region of interest" description="Disordered" evidence="1">
    <location>
        <begin position="6339"/>
        <end position="6415"/>
    </location>
</feature>
<feature type="region of interest" description="Disordered" evidence="1">
    <location>
        <begin position="5938"/>
        <end position="6011"/>
    </location>
</feature>
<keyword evidence="3" id="KW-1185">Reference proteome</keyword>
<feature type="region of interest" description="Disordered" evidence="1">
    <location>
        <begin position="6047"/>
        <end position="6098"/>
    </location>
</feature>
<feature type="region of interest" description="Disordered" evidence="1">
    <location>
        <begin position="3690"/>
        <end position="3734"/>
    </location>
</feature>
<feature type="region of interest" description="Disordered" evidence="1">
    <location>
        <begin position="2127"/>
        <end position="2230"/>
    </location>
</feature>
<feature type="region of interest" description="Disordered" evidence="1">
    <location>
        <begin position="6122"/>
        <end position="6171"/>
    </location>
</feature>
<feature type="compositionally biased region" description="Basic and acidic residues" evidence="1">
    <location>
        <begin position="6122"/>
        <end position="6145"/>
    </location>
</feature>
<feature type="compositionally biased region" description="Acidic residues" evidence="1">
    <location>
        <begin position="5414"/>
        <end position="5437"/>
    </location>
</feature>
<feature type="compositionally biased region" description="Basic and acidic residues" evidence="1">
    <location>
        <begin position="4078"/>
        <end position="4089"/>
    </location>
</feature>
<feature type="compositionally biased region" description="Acidic residues" evidence="1">
    <location>
        <begin position="5818"/>
        <end position="5832"/>
    </location>
</feature>
<feature type="compositionally biased region" description="Basic and acidic residues" evidence="1">
    <location>
        <begin position="5693"/>
        <end position="5702"/>
    </location>
</feature>
<feature type="compositionally biased region" description="Acidic residues" evidence="1">
    <location>
        <begin position="1089"/>
        <end position="1103"/>
    </location>
</feature>
<feature type="compositionally biased region" description="Basic and acidic residues" evidence="1">
    <location>
        <begin position="5727"/>
        <end position="5748"/>
    </location>
</feature>
<feature type="compositionally biased region" description="Basic and acidic residues" evidence="1">
    <location>
        <begin position="7107"/>
        <end position="7116"/>
    </location>
</feature>
<feature type="region of interest" description="Disordered" evidence="1">
    <location>
        <begin position="1584"/>
        <end position="1705"/>
    </location>
</feature>
<feature type="region of interest" description="Disordered" evidence="1">
    <location>
        <begin position="2942"/>
        <end position="3042"/>
    </location>
</feature>
<feature type="compositionally biased region" description="Basic and acidic residues" evidence="1">
    <location>
        <begin position="284"/>
        <end position="293"/>
    </location>
</feature>
<feature type="compositionally biased region" description="Basic and acidic residues" evidence="1">
    <location>
        <begin position="40"/>
        <end position="49"/>
    </location>
</feature>
<feature type="compositionally biased region" description="Basic and acidic residues" evidence="1">
    <location>
        <begin position="3690"/>
        <end position="3699"/>
    </location>
</feature>
<feature type="region of interest" description="Disordered" evidence="1">
    <location>
        <begin position="3910"/>
        <end position="3964"/>
    </location>
</feature>
<feature type="compositionally biased region" description="Basic and acidic residues" evidence="1">
    <location>
        <begin position="4615"/>
        <end position="4626"/>
    </location>
</feature>
<feature type="compositionally biased region" description="Basic and acidic residues" evidence="1">
    <location>
        <begin position="6603"/>
        <end position="6617"/>
    </location>
</feature>
<feature type="compositionally biased region" description="Polar residues" evidence="1">
    <location>
        <begin position="3248"/>
        <end position="3264"/>
    </location>
</feature>
<feature type="region of interest" description="Disordered" evidence="1">
    <location>
        <begin position="2535"/>
        <end position="2639"/>
    </location>
</feature>
<feature type="region of interest" description="Disordered" evidence="1">
    <location>
        <begin position="5505"/>
        <end position="5574"/>
    </location>
</feature>
<feature type="region of interest" description="Disordered" evidence="1">
    <location>
        <begin position="3751"/>
        <end position="3804"/>
    </location>
</feature>
<feature type="compositionally biased region" description="Basic and acidic residues" evidence="1">
    <location>
        <begin position="4350"/>
        <end position="4390"/>
    </location>
</feature>
<feature type="region of interest" description="Disordered" evidence="1">
    <location>
        <begin position="3097"/>
        <end position="3173"/>
    </location>
</feature>
<feature type="region of interest" description="Disordered" evidence="1">
    <location>
        <begin position="6183"/>
        <end position="6288"/>
    </location>
</feature>
<feature type="region of interest" description="Disordered" evidence="1">
    <location>
        <begin position="3482"/>
        <end position="3594"/>
    </location>
</feature>
<feature type="compositionally biased region" description="Polar residues" evidence="1">
    <location>
        <begin position="1488"/>
        <end position="1504"/>
    </location>
</feature>
<accession>A0ABP0WG36</accession>
<feature type="compositionally biased region" description="Basic and acidic residues" evidence="1">
    <location>
        <begin position="4637"/>
        <end position="4660"/>
    </location>
</feature>
<feature type="region of interest" description="Disordered" evidence="1">
    <location>
        <begin position="3350"/>
        <end position="3450"/>
    </location>
</feature>
<feature type="compositionally biased region" description="Basic and acidic residues" evidence="1">
    <location>
        <begin position="5306"/>
        <end position="5354"/>
    </location>
</feature>
<feature type="compositionally biased region" description="Polar residues" evidence="1">
    <location>
        <begin position="4599"/>
        <end position="4613"/>
    </location>
</feature>
<feature type="region of interest" description="Disordered" evidence="1">
    <location>
        <begin position="3209"/>
        <end position="3324"/>
    </location>
</feature>
<feature type="region of interest" description="Disordered" evidence="1">
    <location>
        <begin position="7104"/>
        <end position="7126"/>
    </location>
</feature>
<feature type="compositionally biased region" description="Acidic residues" evidence="1">
    <location>
        <begin position="2034"/>
        <end position="2049"/>
    </location>
</feature>
<feature type="compositionally biased region" description="Acidic residues" evidence="1">
    <location>
        <begin position="2714"/>
        <end position="2728"/>
    </location>
</feature>
<feature type="compositionally biased region" description="Acidic residues" evidence="1">
    <location>
        <begin position="4063"/>
        <end position="4077"/>
    </location>
</feature>
<feature type="compositionally biased region" description="Basic and acidic residues" evidence="1">
    <location>
        <begin position="2185"/>
        <end position="2225"/>
    </location>
</feature>
<feature type="compositionally biased region" description="Basic and acidic residues" evidence="1">
    <location>
        <begin position="4755"/>
        <end position="4769"/>
    </location>
</feature>
<feature type="compositionally biased region" description="Low complexity" evidence="1">
    <location>
        <begin position="7476"/>
        <end position="7489"/>
    </location>
</feature>
<feature type="region of interest" description="Disordered" evidence="1">
    <location>
        <begin position="7470"/>
        <end position="7509"/>
    </location>
</feature>
<feature type="region of interest" description="Disordered" evidence="1">
    <location>
        <begin position="5125"/>
        <end position="5219"/>
    </location>
</feature>
<feature type="region of interest" description="Disordered" evidence="1">
    <location>
        <begin position="2807"/>
        <end position="2914"/>
    </location>
</feature>
<feature type="compositionally biased region" description="Basic and acidic residues" evidence="1">
    <location>
        <begin position="4781"/>
        <end position="4795"/>
    </location>
</feature>
<feature type="compositionally biased region" description="Basic and acidic residues" evidence="1">
    <location>
        <begin position="3826"/>
        <end position="3850"/>
    </location>
</feature>
<feature type="region of interest" description="Disordered" evidence="1">
    <location>
        <begin position="4157"/>
        <end position="4223"/>
    </location>
</feature>
<feature type="compositionally biased region" description="Basic and acidic residues" evidence="1">
    <location>
        <begin position="5565"/>
        <end position="5574"/>
    </location>
</feature>
<feature type="region of interest" description="Disordered" evidence="1">
    <location>
        <begin position="7031"/>
        <end position="7085"/>
    </location>
</feature>
<feature type="region of interest" description="Disordered" evidence="1">
    <location>
        <begin position="2397"/>
        <end position="2497"/>
    </location>
</feature>
<feature type="compositionally biased region" description="Basic and acidic residues" evidence="1">
    <location>
        <begin position="347"/>
        <end position="361"/>
    </location>
</feature>
<feature type="compositionally biased region" description="Acidic residues" evidence="1">
    <location>
        <begin position="5008"/>
        <end position="5022"/>
    </location>
</feature>
<feature type="region of interest" description="Disordered" evidence="1">
    <location>
        <begin position="4781"/>
        <end position="4819"/>
    </location>
</feature>
<feature type="compositionally biased region" description="Polar residues" evidence="1">
    <location>
        <begin position="4868"/>
        <end position="4884"/>
    </location>
</feature>
<feature type="region of interest" description="Disordered" evidence="1">
    <location>
        <begin position="6470"/>
        <end position="6554"/>
    </location>
</feature>
<feature type="compositionally biased region" description="Acidic residues" evidence="1">
    <location>
        <begin position="820"/>
        <end position="833"/>
    </location>
</feature>
<protein>
    <submittedName>
        <fullName evidence="2">Uncharacterized protein</fullName>
    </submittedName>
</protein>
<feature type="compositionally biased region" description="Basic and acidic residues" evidence="1">
    <location>
        <begin position="2590"/>
        <end position="2638"/>
    </location>
</feature>
<dbReference type="EMBL" id="OZ020112">
    <property type="protein sequence ID" value="CAK9265424.1"/>
    <property type="molecule type" value="Genomic_DNA"/>
</dbReference>
<feature type="compositionally biased region" description="Basic and acidic residues" evidence="1">
    <location>
        <begin position="3000"/>
        <end position="3042"/>
    </location>
</feature>
<feature type="compositionally biased region" description="Basic and acidic residues" evidence="1">
    <location>
        <begin position="5833"/>
        <end position="5847"/>
    </location>
</feature>
<feature type="compositionally biased region" description="Basic and acidic residues" evidence="1">
    <location>
        <begin position="4919"/>
        <end position="4936"/>
    </location>
</feature>
<feature type="compositionally biased region" description="Acidic residues" evidence="1">
    <location>
        <begin position="6224"/>
        <end position="6238"/>
    </location>
</feature>
<feature type="region of interest" description="Disordered" evidence="1">
    <location>
        <begin position="4563"/>
        <end position="4666"/>
    </location>
</feature>
<feature type="compositionally biased region" description="Basic and acidic residues" evidence="1">
    <location>
        <begin position="3945"/>
        <end position="3963"/>
    </location>
</feature>
<dbReference type="Proteomes" id="UP001497444">
    <property type="component" value="Chromosome 17"/>
</dbReference>
<feature type="region of interest" description="Disordered" evidence="1">
    <location>
        <begin position="6568"/>
        <end position="6711"/>
    </location>
</feature>
<feature type="compositionally biased region" description="Polar residues" evidence="1">
    <location>
        <begin position="2432"/>
        <end position="2448"/>
    </location>
</feature>
<feature type="region of interest" description="Disordered" evidence="1">
    <location>
        <begin position="4854"/>
        <end position="4889"/>
    </location>
</feature>
<feature type="compositionally biased region" description="Basic and acidic residues" evidence="1">
    <location>
        <begin position="1240"/>
        <end position="1280"/>
    </location>
</feature>
<feature type="compositionally biased region" description="Polar residues" evidence="1">
    <location>
        <begin position="3923"/>
        <end position="3938"/>
    </location>
</feature>
<feature type="region of interest" description="Disordered" evidence="1">
    <location>
        <begin position="4989"/>
        <end position="5068"/>
    </location>
</feature>
<name>A0ABP0WG36_9BRYO</name>
<feature type="compositionally biased region" description="Basic and acidic residues" evidence="1">
    <location>
        <begin position="2318"/>
        <end position="2368"/>
    </location>
</feature>
<feature type="compositionally biased region" description="Polar residues" evidence="1">
    <location>
        <begin position="3788"/>
        <end position="3804"/>
    </location>
</feature>
<feature type="compositionally biased region" description="Basic and acidic residues" evidence="1">
    <location>
        <begin position="1603"/>
        <end position="1615"/>
    </location>
</feature>
<feature type="region of interest" description="Disordered" evidence="1">
    <location>
        <begin position="5258"/>
        <end position="5439"/>
    </location>
</feature>
<feature type="region of interest" description="Disordered" evidence="1">
    <location>
        <begin position="2285"/>
        <end position="2370"/>
    </location>
</feature>
<sequence>MGKGGGKCASRERSGSSVASRTPRLPAKPHNVTPHQSSAKAKDVDRAADTDSATLEPFIPKKMGSSQVEEDDDIDTNVMFDQQEIHSHVSDSGRRLLGSPSSAVQSAYNTAMPSPSRSFSSGGGRSPDAFHDAPDELQHFQASPNHPRHIKSSVGVSQQGGVIANTSQSSFDSTRPRFQDDDDLFPSKETIIPTSSNNSAVVHLGLRKRAIPFHATPSESKNVSSTWNTEAPIVGGSGEETSSPITIISQTSFGLPQPQLGVTPQPHEPSEQATNIEVATPPKQKVDMKEGVHTQESTMPRESGKLSDNWELVPRELGSGSSSPVLVTMSKSTKASEVDPTSQLEAMKTENFKNLKFKEKEIEDDSQQPTNEQEENMKSMASKPFLSEHVVEGLPKEKSDPRQLQDDQPFEEEADTVRSLGSDQSDDIETHSINGDGGGYVFLGSPQHEESHDIEKLKDDKDFNKGVPIETLEQIEQRGHVQELPHVPIEKEEEPKEAKPTFEEAAHSLGFPTNPPIEEIQKDAILEALVEIPPPTQGKEPKIEAPIEEPKTSIQEDEALIVVEQKEAPIETLDHIKKHVDVLEPLEVAFEKKDKPKEVGPHELEPSFEELRRSLDLPISHPIQETQHNVGVEASFESQDVSDVKEFQIEAPIIKPQIPHKSKIQGKEASTLEEPYVPSIQQPQDKDVKPTTIEDEDHTPIVKENTSAPTQIPNGRQKDNVVEAPFEVPIRKEVEPEAVEPSFQEVRRSLALPIPHPVEETQGDVALKALQEGQHAAKVEESKNDIPTMEPQIHTQIQAQEKEAPTLEEPYVPSTKQPQDEDDQPISIEDQEEIPIVKEKTTDPIQRLDKLPQDDDVHAPFEVPTEHKVEPKDVEPSLEEVPRSLDLPITHPIDETQADVEVEGLQEAQHVVEEEESKIDAPITEPQILPEIEPQDKEQPTLEEPYVPSTQQPQEEDVQPTSIADREEIPIVKEEMTDPIQKLDKLPQDDDVHAPLEVPTEHKVQPKDVEPSFEEVPRSLDLPITHPIHETQGDIGVKALQEGQHVVEEEESKIDAPITEPQILPDIEAQDKEEQPLEEPYVPSTQQPQEEDVQPTSIEDQEDIPIVKEEPTDPIQGLDNFAQDDDVHPPFEVPIEHRVEPKEVEPSFEEVPRSLDLPITHPIYETQADVGVEALQESQHVVEEEESKIQAPITEPQILPKIEAQDKEEPTLEEPYVPSTQQPQKEDVQPTSIEDEEEIPIVKEETIDPIQRLDKLPQDDDVHAPFEVPTEHGVETKDVDPSFQEVPRSLDIPITHPIDETHGDVGVEALQEGPHVVEEEESKIDAPITEPQILPEIEPQDKEEPTLEEPYVPSIEQSQDKNVQPTSIKEVEKTPIIKEEATDPIQRLDKLAQDDDVHPPFEVPIEHRVEPKEVEPSFEEVPRSLDLPITHPIDETQEDVGVEASQEGQHLVEEEESKIDAPITEPQILPDIQAQDKEEPTLQKPYVPSTQQPQVEDVQPTSLADQEEIPIVKEETTDPIQRLDKLPQDDDVHAPFEVQTEHKVEPKDVEPSFEEVPRSLDLPIPHPIYETQGDIGVRAMQEGQHVVEEEESKIDAPITEPKILPEIEAQDKEEPTLEEPYVPSIEQSQDEDVQPTSTKEEEKTPIVKEEATDPIQRLDKLAQDDDVHPPFEVPIEHRVEPKEVEPSFEEVPRSLDLPITHPIDETQGDVGVEALQEGQHVVKEEESKIDPPITEPQILPDIEAQDKEEPTLEGPYDPSTQQPQEEDVQPTSIQDQEEIPIVKEETTDPIQRLDKLPQDGDVHAPFEVPTEHTVEPKDVEPSFQEVPRSLDIQFTHFIEETQGDVGVEPLQEGPHVVEEEESKIDAPITEHQILPEIEAQDKEEPTLEEPYVPSIEQSQDEDDQPTSTEEEEKTPIVKEEATDPIQRLDQLAQDDDVHPPFEVPIEHRVEPKEVEPSFEEVPRSLDLPITHPIDETQEDAGVEALQEGQHVVEEEEFKIDAPITEPQILPDIEAQDKEGPTLEAPYVPSTQQPQEEDVPPTSIEDEEEIPIVKEKTTDPIQRLDMLPQDDDAHAPFEVPTEHQVEPKDVEPSFEEVPRSLHLPIPHPIYETPGNVGVEELQEAQHVLEEEESKIEAPITEPQILPDIEAQDKEEPTLQEPYVPSTQQPQEEDVKPNSIEDQEEIPIVKEETTDPIQRLDKPPQDEDVHAPFEVPTEHKVEPKDVEPSFEEVPRSLNLPIIHPIEEFQGDVGVEALQEGQHVVEEEESKIDAPITQPQILPDIEAQDKEEPTLEEPYVPLTQQPQEEDVQPTSIEDREEIPIVKEETTDPIQRLDKLPQDDDVHAPFEVLTEHKVEPKDVEPSFEEVPRSLDLPITHPIEETQGNVGVEALQEGQHVVEEEESKIDAPITEPQILPDIEAQDKEEPTLEEPNVPSTQQPQEEVVQPTSIEDQEEIPIVKEETTDPNQRLDKLPQDDDAHAPFEVPTEHQVEPKDVEPSFEEVPRSLLLLIPHPIYETPGDVGVEGLQEVQHVLEEEESKIDAPITEPQILPDIEAQDKEEPTLEEPYVPSSQQPQEQDVKPNSIEDQEEIPIVKEETTDPIQRLDKPPQNDDVHAPFEVPTEHKVEPKDVEPSFEEVPRSLDLPIPHPIYETQGNVGVEALEGGQHVVEEEELKIDAPITEPQILPEIEAQDKEEPTLEEPTLEEPYVPSTQQPQEEDVQPTYIEDQEEIPIVKVETTDPIQKLDKLPQDDDVHAPFEVPTEHKVEPKDVEPSFEELPRSLDHPIIHPIEETQGDVGVEALQEGQHVVEEEESKIDAPITEPQILPDIEAQDKEEPTLEEPNVPSTQQPQEEDVQPTSIEDREDIPIVKEETTDPIQRLDKLPQDGDVHAPFEVPTEHKVEPKDVEPSFEDVPRSLDLPITHPIYETQGDVGVEALQEGQHVVEEEESKIDAPITEPQILPDIEAQDKEEPTLEEPNVPSTQQPQEEVVQPTSIEDQEEIPIVKEETTDPNQRLDKLPQDDDAHAPFEVPTEHQVEPKDVEPNFEEVPRSLHLPIPHPIYETPGDVGVEGLQEAQHFLEEEESKIDVPITEPQILPDIEAQDKEEPTLEEPYVPSTQQPQEEDVKPNSIEDQEEIPIVKEETTDPIQRVDKAPQDEDVHAPFEVPTEHKVETKDVDASFQEVPRSLDLPVTHPIHETQGAVGVEALQEGQHVDEEEESKIDVPITEPQILPDIEAQEKEEPTLEEPYVPSTQQPQEEDVQPTSIQDQEEIPIVKEETTDPIQRLDRLAQDDDVHPPFEVPIEHRVEPKEVEPSFEEVPRSLGLPITHPIDETQADVGIEALQNGQHVIEEEESKIEAPIPESQILPKIEAQEKEEPTLEEPYVPSTHKPQKEDVQPTSIEDQEEIAIVKEETTDPIQRLDKLPQDDDDHAPFDAPRKHNVETKDVDPSFEEVPRSLDFPITHPIDETQGDVGVEALQEGPHVVEEEESKIDAPITEPQILPEIEAQDKEESIPEEPYVPSIEQSQDEDFQPTSTKKEEKTPIVKEEATDPIQRLDKLAQDDDVHPPFEVPIEHRVEPKEVEASFEEVPRSLDLPITHPIDETQEDVGVEALQEGQHVVEEEESKIDPPITEPQILPDIQAQDKEGPTLEEPYVPSTQQPQEEDVQPTSIEDHEEIPIVKEETADAIQRLDKLPQDADVHAPLEVPTKHKREPKDVEPSFEEVPGSLDLPITHPIDETQGDVGVEALQERQHVVEQEESKIDAPIAEPQFLPEIEAQNKEEQPLEEPYVPSTQQPQEEDVQPTSIENQEEIPIFKEEPSHPIQGLDKLAQDDDVHPPFEVPIEKRVEPKEVEPSFEEVPTSLDPPIIHPIEETQGDAGVEAVQEGQHVIKENESKIDAPIVEPKILPEIEAQDKEEPTLEEPYVPSTQQPQGEDVQPTSIEDQEEIPIVKEETTNPIQGRDKLPLDDDVLAPFEVPTEHKVEPKDVEPSFEEVPRSLDLPITHPIEETQGHVGVEASQAGQNVVEEEEFKIDPPITEPQYVPYIEAQDKEEPTLEEPYVLSIEPTQDEDVQPTSNEEEEKTPIVKEEATDPIQRLDKLAQDDDVHPPFEVPIEHRVGLKEVEPSSEEVPTSLNLPIIHPIEETQGDVEVEALQEGQHVVEEEESKIDAPITEPQILPDIEAQEKEEPRLQEPYVPSTQQPQEEDFQPTSIENQEEIPIVKEETTDPIERLDKLPQYDHVHAPFEVATEHKVEPKDVEPSFEEVPRSLDHPITHPIDETQGDVGVKALQEGQHVVEEEESKLDAPIREPQILPEMEGQDKEEPTIEAPYAPSTQQPQEEHLQPTCIEDQEEIPIFKEETTDPIQRLDKLPQDDDVHAPFEVPTEHKVEPKDAEANFETVPRSLDLPITHPIEETQGDVGVEASHEGQHVVEEEESKIDAQITEPQILPGIEAQEKEEPRLEEPYVPSTQQPQEEDVQPTSIEDRDDIPIVKEETTDPNERLDKLPQHDDVHAPFEVPTKQKVETKDFEPSFEEVPRSLDLPITQPIEETRGHVGVEALQEGQYVVEEEESKIDVPITKPRILPETEPQDKEEQTLEEPYVPSIQQSQDEDFQPTSMQEEEKTPIAKEDGTDPIQRLNKLAQDDDVHPPFEVPIEHRVEPKEVEPSFEEVPTSLDLPIIQPIKEIQGDVRVEVLQEGQHVVEEEESKIDAPIVEPRILIENETQDKEEPTLEEPYVHSTQQPQEEDVQPTSIEDQEEIPIVKEETTDPIERLDKLPQYDHVHAPLEVPTEHKVEPKDVEPNFEQVPRSLDLPITRPIEETEGDVGVEALQEGQHVVEEEESKIDAPITEPQILREMEAQDKEEPTIEEPYVPSSQQPQEEHLQPTSIADQEEIPILKEETTDPIQKLDKLQQHDDVNAPFEVPTEHKVEPKDVEPSFEEVPRSLDLPITHPFEETQGDVGLEALQEGQHVVEEEESKIDAPITEPQILPYIEAQDKEEPTLEEPYFPSIEQSQDEDVQPTASEEEEKTPIAKEEATNPIQRLDKLAKDDDVHPPFQVPIEHSVDPKEVEPSFQEVPRSLDLPIIHPIEETQGDVGVETLQEGQHVVEEDESKIDAPITEPQILPDIQAQDKEEPTMEEPYVPSTQQPQEEDVQPTSLENQEEIPIVKEETTDPIQRLDKLPQDDDVHAPFEVPTEHKVEPKDVEPSFEEVPRSLDVPIPHPIYETQGDVGVKVLQESQHVVEEEESKIDAPITEPQILPDIQAQDKEEPTFQEPYVPSTQQPQEEDVQPTSLEDQEAIPIVNEETTDPIQRLDKLPQDDDVHAPFEVPKEQKVEPKDVEASFEEVPRSLDLPIHHPIEETQGDVGVEASQEGEHVVEEEESKIDAPIREPQILPEIEAQDKEEPTLEEPYVPFTQQPQEEDVQPTSIEDEEEIPIVEEETTDPIQRLDEFAEDHDLHPRFEVPIEHRVELKEVEPSFEEVPRSLDLPIIHPIEKTQGDVGVKALQEGEHVVEEEESEIDAPITEPQIPSEIEAQDKEEPTLEEPYVPSTQQPQEEDVRPTSIEDQEEIPIVKEETTEPIQRLEKLAQDDDVHPPFGVPMEHRVESKEVEPSFEEVPTSLVLPINHPIEETQGDVGVEELQEGQHVVEEEESKIDAPITEPHILPKIQAQEKIAPTFEEPYVPSTQQPQEEDVQPTSIDDKKEIPIVKEETTDHILRLDKLPQDDDVHAPFEVATEHKVEPKDVEASFEEVPRSLDLPITHPIEETQGDVGVEALQEGQHVVEEDESKIDAPITEPQILPENEPQDKEEPALEEPYVPSIEQSQDEDVQPTSIEEEEKTPIVKEETTDPIQRLDKLAQDDDVHPPFEVPIENRVELKEVEPSFEEVPTSLHGPIIHPIEETQGDVGVKALQEGQHVVEEEESKIDAPITEPQILPEIEAQDKEVPTLKEPYVPSTQQPQEEDVQPTSIEDQEEIPIVKEETTDPIQRLDKLAQDDDVHPPFEVPIEHRVEPKDVEPSLEELQTSLDVPIIQPIEETQGDFGVEALQEGQHVVEEEESKIDASITKPQILPEIEAQDKEEPTLEEPYVPSTQQPQEEDVQPTSIEDHEEILIVKEETTDPIQRLDKLAQDDDVHPPFEVPIEHRVKPKEVEPSFEEVPTSLDLPIIDPNEESQGDGRVEALQEGQHVVKEEESKIDAPITEPQILPEIEPQDKEEPTLEEPYVPSTQQPQEEDVQPTSIEDQEEIPIVKEQTTDPIQRLDKLPQDDDVHAPFEVPIEHRVEPKEVEPNFEEVPTSLDVQIIHPIEETQGDVGVEALPEGQHVVEEEESKIDAPITEPQILPELEAQHKEEPALEEPYVPSTQQRQEEDVQPTSIEDQEEIPIVKEETTDPIQRLDKLAQDDDVHPPFEVPIENRVEPNEVEPSFEKLATSLDLPIIDPIEETEGDVGVEALQECQHVVEEEESKIDAPITEAQILPEIEAQDKEKPTLQEPYVPSTQQPQVEDVQPTSIEDQEEIPIVKEKTTDPIQGLDKLPQDDDVHAPFEVPTEHKVEPKDVQPNFEEVPRSLDLPITHPIEETQGDVGVEASQQREHVVEEEESKIDAPITEPQILRDIEAQDKEEPTVEKPYVPSTQQPHEEDVQPTSIEDHEEIPIVNEETTDPIQRLDKLPQDDDVHAPFEVPTEHKVEPKDVQSSFEEVPRSLDLPITHPIEETQGDIGVEASRAGQHVIEEEVSKIDAPITEPQILPKVEAQDKEEPTLEEPYVPSIEQTQDEDVQPTSNEEEEKTPIVKEEGTDTIQGLDKLAQDDDVHPPFEVPIEHRIEPKEVEPSFEKVPRSLDLPIIHPIEETQGDVGVEALQAGQHVPRSKVKEPQIEAPTTEPQAQEFEAQEKEIPMLEEQHIPSTKESEMEDVKVASIEKEQETPLVKEDMSTPIQTLEEVLQHRDVEDPFDMPTEKEVETKEVEPSFKEVPSFLEPQISQPIKETQDHVEVEAPMQSQDVFEVVEPQIEAPITKPQVKESQAQNKEALILKEQHMPSIEELEVEDVAPVSIEEEEETPIVKEEKNTPIQTIDELPQHGDVEEPFEVPTKKEVEPKEVELGFEEVARSLELPLNRPIEETQEHVGVESPINPPIEETREDVEVEGFQSVEDAFPLENVPSILKQQATSVEGDNWRTWKRELEANAMDKLFAQENLTPKETKNGDILEGPWPGVGSALEESIVSTKDPCGNDEKEIIGAEEAETMENKVELDMQPPSKPVLEKDIIEDAKAKETMVVDNVEARESNETNATFEEQHHKHTFVPMEILTSKTKEVLSTLEEPQVHIVEEEKELVVKPNLEKEPQSNALDEALIRGHTNGEVALEWPTHDSLVKKVEVEPTLEEGTSQLIAIDETLISKVDEGIFQESQLVVPSVEEEKDIEGKHSMEKLGFIRLDEVLGEKIPIEESKEVEDIPKLVEPQIHITHEEKEVELLLEKSKELELRDSQRNTSESPSTSSATSKDQGTNLDESNKVQGEFDTPQVVDQTWEQLKSNWKNFKGRPDIHVTNKVRQAAREAKEKARKVVGLPWPPARLSTSTQNVEDERKVSAPIVETNFNPSEVVDEFVGTRRELTCEPNTLESKVNELVDHTNNFPTKIETIPTGELILYV</sequence>
<feature type="region of interest" description="Disordered" evidence="1">
    <location>
        <begin position="1317"/>
        <end position="1569"/>
    </location>
</feature>
<feature type="region of interest" description="Disordered" evidence="1">
    <location>
        <begin position="5727"/>
        <end position="5847"/>
    </location>
</feature>
<feature type="compositionally biased region" description="Basic and acidic residues" evidence="1">
    <location>
        <begin position="3135"/>
        <end position="3173"/>
    </location>
</feature>
<feature type="compositionally biased region" description="Basic and acidic residues" evidence="1">
    <location>
        <begin position="3405"/>
        <end position="3450"/>
    </location>
</feature>
<gene>
    <name evidence="2" type="ORF">CSSPJE1EN1_LOCUS10902</name>
</gene>
<feature type="region of interest" description="Disordered" evidence="1">
    <location>
        <begin position="4113"/>
        <end position="4134"/>
    </location>
</feature>
<feature type="compositionally biased region" description="Polar residues" evidence="1">
    <location>
        <begin position="6488"/>
        <end position="6503"/>
    </location>
</feature>
<feature type="compositionally biased region" description="Basic and acidic residues" evidence="1">
    <location>
        <begin position="5160"/>
        <end position="5208"/>
    </location>
</feature>
<feature type="region of interest" description="Disordered" evidence="1">
    <location>
        <begin position="4060"/>
        <end position="4089"/>
    </location>
</feature>
<proteinExistence type="predicted"/>